<dbReference type="AlphaFoldDB" id="U6B8Q9"/>
<dbReference type="GO" id="GO:0043190">
    <property type="term" value="C:ATP-binding cassette (ABC) transporter complex"/>
    <property type="evidence" value="ECO:0007669"/>
    <property type="project" value="InterPro"/>
</dbReference>
<proteinExistence type="inferred from homology"/>
<dbReference type="GO" id="GO:0055085">
    <property type="term" value="P:transmembrane transport"/>
    <property type="evidence" value="ECO:0007669"/>
    <property type="project" value="InterPro"/>
</dbReference>
<keyword evidence="4 7" id="KW-1133">Transmembrane helix</keyword>
<feature type="transmembrane region" description="Helical" evidence="7">
    <location>
        <begin position="92"/>
        <end position="114"/>
    </location>
</feature>
<reference evidence="8 9" key="1">
    <citation type="journal article" date="2014" name="Mol. Plant Microbe Interact.">
        <title>The complete genome sequence of Candidatus Liberibacter americanus, associated with citrus Huanglongbing.</title>
        <authorList>
            <person name="Wulff N.A."/>
            <person name="Zhang S."/>
            <person name="Setubal J.C."/>
            <person name="Almeida N.F."/>
            <person name="Martins E.C."/>
            <person name="Harakava R."/>
            <person name="Kumar D."/>
            <person name="Rangel L.T."/>
            <person name="Foissac X."/>
            <person name="Bove J."/>
            <person name="Gabriel D.W."/>
        </authorList>
    </citation>
    <scope>NUCLEOTIDE SEQUENCE [LARGE SCALE GENOMIC DNA]</scope>
    <source>
        <strain evidence="8 9">Sao Paulo</strain>
    </source>
</reference>
<evidence type="ECO:0000256" key="5">
    <source>
        <dbReference type="ARBA" id="ARBA00023136"/>
    </source>
</evidence>
<dbReference type="STRING" id="1261131.lam_899"/>
<dbReference type="Pfam" id="PF00950">
    <property type="entry name" value="ABC-3"/>
    <property type="match status" value="1"/>
</dbReference>
<feature type="transmembrane region" description="Helical" evidence="7">
    <location>
        <begin position="218"/>
        <end position="240"/>
    </location>
</feature>
<evidence type="ECO:0000313" key="8">
    <source>
        <dbReference type="EMBL" id="AHA28231.1"/>
    </source>
</evidence>
<feature type="transmembrane region" description="Helical" evidence="7">
    <location>
        <begin position="120"/>
        <end position="147"/>
    </location>
</feature>
<accession>U6B8Q9</accession>
<evidence type="ECO:0000256" key="7">
    <source>
        <dbReference type="SAM" id="Phobius"/>
    </source>
</evidence>
<feature type="transmembrane region" description="Helical" evidence="7">
    <location>
        <begin position="12"/>
        <end position="34"/>
    </location>
</feature>
<evidence type="ECO:0000313" key="9">
    <source>
        <dbReference type="Proteomes" id="UP000017862"/>
    </source>
</evidence>
<organism evidence="8 9">
    <name type="scientific">Candidatus Liberibacter americanus str. Sao Paulo</name>
    <dbReference type="NCBI Taxonomy" id="1261131"/>
    <lineage>
        <taxon>Bacteria</taxon>
        <taxon>Pseudomonadati</taxon>
        <taxon>Pseudomonadota</taxon>
        <taxon>Alphaproteobacteria</taxon>
        <taxon>Hyphomicrobiales</taxon>
        <taxon>Rhizobiaceae</taxon>
        <taxon>Liberibacter</taxon>
    </lineage>
</organism>
<dbReference type="HOGENOM" id="CLU_028808_4_0_5"/>
<feature type="transmembrane region" description="Helical" evidence="7">
    <location>
        <begin position="60"/>
        <end position="80"/>
    </location>
</feature>
<evidence type="ECO:0000256" key="6">
    <source>
        <dbReference type="RuleBase" id="RU003943"/>
    </source>
</evidence>
<feature type="transmembrane region" description="Helical" evidence="7">
    <location>
        <begin position="168"/>
        <end position="187"/>
    </location>
</feature>
<keyword evidence="9" id="KW-1185">Reference proteome</keyword>
<dbReference type="GO" id="GO:0010043">
    <property type="term" value="P:response to zinc ion"/>
    <property type="evidence" value="ECO:0007669"/>
    <property type="project" value="TreeGrafter"/>
</dbReference>
<dbReference type="CDD" id="cd06550">
    <property type="entry name" value="TM_ABC_iron-siderophores_like"/>
    <property type="match status" value="1"/>
</dbReference>
<gene>
    <name evidence="8" type="primary">sitC</name>
    <name evidence="8" type="ORF">lam_899</name>
</gene>
<evidence type="ECO:0000256" key="3">
    <source>
        <dbReference type="ARBA" id="ARBA00022692"/>
    </source>
</evidence>
<dbReference type="Proteomes" id="UP000017862">
    <property type="component" value="Chromosome"/>
</dbReference>
<protein>
    <submittedName>
        <fullName evidence="8">Manganese ABC transporter, inner membrane permease protein SitC</fullName>
    </submittedName>
</protein>
<dbReference type="SUPFAM" id="SSF81345">
    <property type="entry name" value="ABC transporter involved in vitamin B12 uptake, BtuC"/>
    <property type="match status" value="1"/>
</dbReference>
<feature type="transmembrane region" description="Helical" evidence="7">
    <location>
        <begin position="246"/>
        <end position="264"/>
    </location>
</feature>
<evidence type="ECO:0000256" key="4">
    <source>
        <dbReference type="ARBA" id="ARBA00022989"/>
    </source>
</evidence>
<dbReference type="PANTHER" id="PTHR30477:SF13">
    <property type="entry name" value="IRON TRANSPORT SYSTEM MEMBRANE PROTEIN HI_0360-RELATED"/>
    <property type="match status" value="1"/>
</dbReference>
<comment type="similarity">
    <text evidence="2 6">Belongs to the ABC-3 integral membrane protein family.</text>
</comment>
<evidence type="ECO:0000256" key="2">
    <source>
        <dbReference type="ARBA" id="ARBA00008034"/>
    </source>
</evidence>
<dbReference type="InterPro" id="IPR037294">
    <property type="entry name" value="ABC_BtuC-like"/>
</dbReference>
<sequence>MIIEPFTYNYMSTAIWVGSLIGCICGILSAYVILKGWSSLCNGMSHAILLGIVSCYKFKLPLSIGASFSGLLAASIMVIINEKTKLKEDVSIAVVYMTFYSIAMFILSLSPNSIYIDNIFLGGLLSISNIDIIQVMIISFFVLSIIWMKWRDFLYLFFDEEHARSTKINVKFLKILFFTVLITSIVVSFQTVGILLVTATIITPGATAIMISKTFGKYLILSAFIGFITCFIGTYISYFIDCSPSGVVVITQISIFLISIFSFPKQRKAF</sequence>
<evidence type="ECO:0000256" key="1">
    <source>
        <dbReference type="ARBA" id="ARBA00004141"/>
    </source>
</evidence>
<comment type="subcellular location">
    <subcellularLocation>
        <location evidence="6">Cell membrane</location>
        <topology evidence="6">Multi-pass membrane protein</topology>
    </subcellularLocation>
    <subcellularLocation>
        <location evidence="1">Membrane</location>
        <topology evidence="1">Multi-pass membrane protein</topology>
    </subcellularLocation>
</comment>
<dbReference type="PANTHER" id="PTHR30477">
    <property type="entry name" value="ABC-TRANSPORTER METAL-BINDING PROTEIN"/>
    <property type="match status" value="1"/>
</dbReference>
<keyword evidence="6" id="KW-0813">Transport</keyword>
<dbReference type="KEGG" id="lar:lam_899"/>
<dbReference type="EMBL" id="CP006604">
    <property type="protein sequence ID" value="AHA28231.1"/>
    <property type="molecule type" value="Genomic_DNA"/>
</dbReference>
<dbReference type="PATRIC" id="fig|1261131.3.peg.861"/>
<name>U6B8Q9_9HYPH</name>
<dbReference type="InterPro" id="IPR001626">
    <property type="entry name" value="ABC_TroCD"/>
</dbReference>
<keyword evidence="5 7" id="KW-0472">Membrane</keyword>
<keyword evidence="3 6" id="KW-0812">Transmembrane</keyword>
<dbReference type="eggNOG" id="COG1108">
    <property type="taxonomic scope" value="Bacteria"/>
</dbReference>
<dbReference type="Gene3D" id="1.10.3470.10">
    <property type="entry name" value="ABC transporter involved in vitamin B12 uptake, BtuC"/>
    <property type="match status" value="1"/>
</dbReference>